<organism evidence="1 2">
    <name type="scientific">Bauhinia variegata</name>
    <name type="common">Purple orchid tree</name>
    <name type="synonym">Phanera variegata</name>
    <dbReference type="NCBI Taxonomy" id="167791"/>
    <lineage>
        <taxon>Eukaryota</taxon>
        <taxon>Viridiplantae</taxon>
        <taxon>Streptophyta</taxon>
        <taxon>Embryophyta</taxon>
        <taxon>Tracheophyta</taxon>
        <taxon>Spermatophyta</taxon>
        <taxon>Magnoliopsida</taxon>
        <taxon>eudicotyledons</taxon>
        <taxon>Gunneridae</taxon>
        <taxon>Pentapetalae</taxon>
        <taxon>rosids</taxon>
        <taxon>fabids</taxon>
        <taxon>Fabales</taxon>
        <taxon>Fabaceae</taxon>
        <taxon>Cercidoideae</taxon>
        <taxon>Cercideae</taxon>
        <taxon>Bauhiniinae</taxon>
        <taxon>Bauhinia</taxon>
    </lineage>
</organism>
<evidence type="ECO:0000313" key="2">
    <source>
        <dbReference type="Proteomes" id="UP000828941"/>
    </source>
</evidence>
<gene>
    <name evidence="1" type="ORF">L6164_022620</name>
</gene>
<dbReference type="Proteomes" id="UP000828941">
    <property type="component" value="Chromosome 9"/>
</dbReference>
<proteinExistence type="predicted"/>
<name>A0ACB9MFT4_BAUVA</name>
<protein>
    <submittedName>
        <fullName evidence="1">Uncharacterized protein</fullName>
    </submittedName>
</protein>
<accession>A0ACB9MFT4</accession>
<keyword evidence="2" id="KW-1185">Reference proteome</keyword>
<dbReference type="EMBL" id="CM039434">
    <property type="protein sequence ID" value="KAI4322975.1"/>
    <property type="molecule type" value="Genomic_DNA"/>
</dbReference>
<sequence length="157" mass="17865">MREGDAIAIRTCRELEGNFFDYLAKQYRKPVLLSGPVLPEAAKGELEERHGGFGSMWESLLSDTQIVLVPYHGEQALNTRLLVEELKVAIEVQREENGWVSRENLSKAIKLAMDKGSQISDTLKKNHAKWKEIFASPGLMYGYADRFIQNLQELLNK</sequence>
<reference evidence="1 2" key="1">
    <citation type="journal article" date="2022" name="DNA Res.">
        <title>Chromosomal-level genome assembly of the orchid tree Bauhinia variegata (Leguminosae; Cercidoideae) supports the allotetraploid origin hypothesis of Bauhinia.</title>
        <authorList>
            <person name="Zhong Y."/>
            <person name="Chen Y."/>
            <person name="Zheng D."/>
            <person name="Pang J."/>
            <person name="Liu Y."/>
            <person name="Luo S."/>
            <person name="Meng S."/>
            <person name="Qian L."/>
            <person name="Wei D."/>
            <person name="Dai S."/>
            <person name="Zhou R."/>
        </authorList>
    </citation>
    <scope>NUCLEOTIDE SEQUENCE [LARGE SCALE GENOMIC DNA]</scope>
    <source>
        <strain evidence="1">BV-YZ2020</strain>
    </source>
</reference>
<comment type="caution">
    <text evidence="1">The sequence shown here is derived from an EMBL/GenBank/DDBJ whole genome shotgun (WGS) entry which is preliminary data.</text>
</comment>
<evidence type="ECO:0000313" key="1">
    <source>
        <dbReference type="EMBL" id="KAI4322975.1"/>
    </source>
</evidence>